<sequence>MNVRMTAAKGCHNIMVVKKEVSSSQRRLGSNIDALLITAVGAGGQEFVCAYIIQHNKCKHFS</sequence>
<evidence type="ECO:0000313" key="1">
    <source>
        <dbReference type="EMBL" id="JAD79825.1"/>
    </source>
</evidence>
<protein>
    <submittedName>
        <fullName evidence="1">Uncharacterized protein</fullName>
    </submittedName>
</protein>
<organism evidence="1">
    <name type="scientific">Arundo donax</name>
    <name type="common">Giant reed</name>
    <name type="synonym">Donax arundinaceus</name>
    <dbReference type="NCBI Taxonomy" id="35708"/>
    <lineage>
        <taxon>Eukaryota</taxon>
        <taxon>Viridiplantae</taxon>
        <taxon>Streptophyta</taxon>
        <taxon>Embryophyta</taxon>
        <taxon>Tracheophyta</taxon>
        <taxon>Spermatophyta</taxon>
        <taxon>Magnoliopsida</taxon>
        <taxon>Liliopsida</taxon>
        <taxon>Poales</taxon>
        <taxon>Poaceae</taxon>
        <taxon>PACMAD clade</taxon>
        <taxon>Arundinoideae</taxon>
        <taxon>Arundineae</taxon>
        <taxon>Arundo</taxon>
    </lineage>
</organism>
<dbReference type="AlphaFoldDB" id="A0A0A9D2E7"/>
<reference evidence="1" key="1">
    <citation type="submission" date="2014-09" db="EMBL/GenBank/DDBJ databases">
        <authorList>
            <person name="Magalhaes I.L.F."/>
            <person name="Oliveira U."/>
            <person name="Santos F.R."/>
            <person name="Vidigal T.H.D.A."/>
            <person name="Brescovit A.D."/>
            <person name="Santos A.J."/>
        </authorList>
    </citation>
    <scope>NUCLEOTIDE SEQUENCE</scope>
    <source>
        <tissue evidence="1">Shoot tissue taken approximately 20 cm above the soil surface</tissue>
    </source>
</reference>
<reference evidence="1" key="2">
    <citation type="journal article" date="2015" name="Data Brief">
        <title>Shoot transcriptome of the giant reed, Arundo donax.</title>
        <authorList>
            <person name="Barrero R.A."/>
            <person name="Guerrero F.D."/>
            <person name="Moolhuijzen P."/>
            <person name="Goolsby J.A."/>
            <person name="Tidwell J."/>
            <person name="Bellgard S.E."/>
            <person name="Bellgard M.I."/>
        </authorList>
    </citation>
    <scope>NUCLEOTIDE SEQUENCE</scope>
    <source>
        <tissue evidence="1">Shoot tissue taken approximately 20 cm above the soil surface</tissue>
    </source>
</reference>
<proteinExistence type="predicted"/>
<accession>A0A0A9D2E7</accession>
<name>A0A0A9D2E7_ARUDO</name>
<dbReference type="EMBL" id="GBRH01218070">
    <property type="protein sequence ID" value="JAD79825.1"/>
    <property type="molecule type" value="Transcribed_RNA"/>
</dbReference>